<evidence type="ECO:0000313" key="3">
    <source>
        <dbReference type="EMBL" id="MDN3242236.1"/>
    </source>
</evidence>
<dbReference type="EMBL" id="JAUEMJ010000007">
    <property type="protein sequence ID" value="MDN3242236.1"/>
    <property type="molecule type" value="Genomic_DNA"/>
</dbReference>
<gene>
    <name evidence="2" type="ORF">QWI33_17130</name>
    <name evidence="3" type="ORF">QWI33_21130</name>
</gene>
<proteinExistence type="predicted"/>
<dbReference type="Gene3D" id="2.120.10.70">
    <property type="entry name" value="Fucose-specific lectin"/>
    <property type="match status" value="1"/>
</dbReference>
<dbReference type="Proteomes" id="UP001171902">
    <property type="component" value="Unassembled WGS sequence"/>
</dbReference>
<keyword evidence="4" id="KW-1185">Reference proteome</keyword>
<dbReference type="RefSeq" id="WP_289958358.1">
    <property type="nucleotide sequence ID" value="NZ_JAUEMJ010000005.1"/>
</dbReference>
<comment type="caution">
    <text evidence="3">The sequence shown here is derived from an EMBL/GenBank/DDBJ whole genome shotgun (WGS) entry which is preliminary data.</text>
</comment>
<evidence type="ECO:0000313" key="2">
    <source>
        <dbReference type="EMBL" id="MDN3241449.1"/>
    </source>
</evidence>
<feature type="chain" id="PRO_5045032427" evidence="1">
    <location>
        <begin position="37"/>
        <end position="338"/>
    </location>
</feature>
<organism evidence="3 4">
    <name type="scientific">Glycomyces tritici</name>
    <dbReference type="NCBI Taxonomy" id="2665176"/>
    <lineage>
        <taxon>Bacteria</taxon>
        <taxon>Bacillati</taxon>
        <taxon>Actinomycetota</taxon>
        <taxon>Actinomycetes</taxon>
        <taxon>Glycomycetales</taxon>
        <taxon>Glycomycetaceae</taxon>
        <taxon>Glycomyces</taxon>
    </lineage>
</organism>
<evidence type="ECO:0000313" key="4">
    <source>
        <dbReference type="Proteomes" id="UP001171902"/>
    </source>
</evidence>
<dbReference type="PROSITE" id="PS51318">
    <property type="entry name" value="TAT"/>
    <property type="match status" value="1"/>
</dbReference>
<sequence>MTSLNRRQFTRSLLAVPAAALVGTGLGALSPAAASAAPADWNAQFLALQLNGELMHQTRAGDGSWQPRWTEVADGTGTIAFVAAAGIGKDLHVVVSMDRDAGRNPRHCFRNGADGSWTAFSEIPMEGGPMGTTSLAMTALNRQLHLIATNNGTVHHAVRNGDGSWQSSWTPIRVFESVSDFAITRVGTTLHVAVLSEGKLFHSIRAADGTWSSWGAVKRAAGDIGDIGAVALAGVGAALHLFAVDGSGLLQHAVRREDGSWRPFKRVAVFTEANGTLFNLTAANVGGVVQFAGVHLGDRSIKHAIRSADGSWSPVGTVRPTGLTEWPQYGLVLAPTAL</sequence>
<reference evidence="3" key="1">
    <citation type="submission" date="2023-06" db="EMBL/GenBank/DDBJ databases">
        <title>Gycomyces niveus sp.nov., a novel actinomycete isolated from soil in Shouguang.</title>
        <authorList>
            <person name="Yang X."/>
            <person name="Zhao J."/>
        </authorList>
    </citation>
    <scope>NUCLEOTIDE SEQUENCE</scope>
    <source>
        <strain evidence="3">NEAU C2</strain>
    </source>
</reference>
<evidence type="ECO:0000256" key="1">
    <source>
        <dbReference type="SAM" id="SignalP"/>
    </source>
</evidence>
<feature type="signal peptide" evidence="1">
    <location>
        <begin position="1"/>
        <end position="36"/>
    </location>
</feature>
<keyword evidence="1" id="KW-0732">Signal</keyword>
<dbReference type="InterPro" id="IPR006311">
    <property type="entry name" value="TAT_signal"/>
</dbReference>
<name>A0ABT7YUE5_9ACTN</name>
<accession>A0ABT7YUE5</accession>
<dbReference type="EMBL" id="JAUEMJ010000005">
    <property type="protein sequence ID" value="MDN3241449.1"/>
    <property type="molecule type" value="Genomic_DNA"/>
</dbReference>
<protein>
    <submittedName>
        <fullName evidence="3">Uncharacterized protein</fullName>
    </submittedName>
</protein>
<dbReference type="SUPFAM" id="SSF89372">
    <property type="entry name" value="Fucose-specific lectin"/>
    <property type="match status" value="2"/>
</dbReference>